<dbReference type="Pfam" id="PF04397">
    <property type="entry name" value="LytTR"/>
    <property type="match status" value="1"/>
</dbReference>
<protein>
    <submittedName>
        <fullName evidence="4">Response regulator transcription factor</fullName>
    </submittedName>
</protein>
<name>A0A3S9HES7_9BURK</name>
<evidence type="ECO:0000259" key="3">
    <source>
        <dbReference type="PROSITE" id="PS50930"/>
    </source>
</evidence>
<dbReference type="Proteomes" id="UP000275663">
    <property type="component" value="Chromosome"/>
</dbReference>
<dbReference type="RefSeq" id="WP_126126015.1">
    <property type="nucleotide sequence ID" value="NZ_CP034464.1"/>
</dbReference>
<dbReference type="EMBL" id="CP034464">
    <property type="protein sequence ID" value="AZP10616.1"/>
    <property type="molecule type" value="Genomic_DNA"/>
</dbReference>
<dbReference type="OrthoDB" id="236568at2"/>
<feature type="domain" description="HTH LytTR-type" evidence="3">
    <location>
        <begin position="155"/>
        <end position="257"/>
    </location>
</feature>
<dbReference type="Gene3D" id="3.40.50.2300">
    <property type="match status" value="1"/>
</dbReference>
<reference evidence="4 5" key="1">
    <citation type="journal article" date="2011" name="Int. J. Syst. Evol. Microbiol.">
        <title>Description of Undibacterium oligocarboniphilum sp. nov., isolated from purified water, and Undibacterium pigrum strain CCUG 49012 as the type strain of Undibacterium parvum sp. nov., and emended descriptions of the genus Undibacterium and the species Undibacterium pigrum.</title>
        <authorList>
            <person name="Eder W."/>
            <person name="Wanner G."/>
            <person name="Ludwig W."/>
            <person name="Busse H.J."/>
            <person name="Ziemke-Kageler F."/>
            <person name="Lang E."/>
        </authorList>
    </citation>
    <scope>NUCLEOTIDE SEQUENCE [LARGE SCALE GENOMIC DNA]</scope>
    <source>
        <strain evidence="4 5">DSM 23061</strain>
    </source>
</reference>
<feature type="domain" description="Response regulatory" evidence="2">
    <location>
        <begin position="3"/>
        <end position="118"/>
    </location>
</feature>
<dbReference type="InterPro" id="IPR007492">
    <property type="entry name" value="LytTR_DNA-bd_dom"/>
</dbReference>
<sequence>MPTAMIADDEALLRHHLKAKLALLWPELEIIMEAEHGLHAQELISAAGDNLPDVVFLDIHMPGMTGLEVARLIGKRAHIAFITAFNQYAIEAFERGAIDYLLKPFENARLSETILRLKERMQSPVTVPATVGLESMLSDLSKVLKLNAPSYLQWIKASVGNTVRLIPIDEVLYFHSDEKYTCVTMADGEALVRKPIKELLLELDPAHFWQIHRSTIVNARAVLGVVRGERDQADLLLKGRSETLTVSRNYIHLFRQM</sequence>
<dbReference type="InterPro" id="IPR011006">
    <property type="entry name" value="CheY-like_superfamily"/>
</dbReference>
<dbReference type="InterPro" id="IPR001789">
    <property type="entry name" value="Sig_transdc_resp-reg_receiver"/>
</dbReference>
<dbReference type="AlphaFoldDB" id="A0A3S9HES7"/>
<keyword evidence="5" id="KW-1185">Reference proteome</keyword>
<dbReference type="InterPro" id="IPR046947">
    <property type="entry name" value="LytR-like"/>
</dbReference>
<dbReference type="SMART" id="SM00850">
    <property type="entry name" value="LytTR"/>
    <property type="match status" value="1"/>
</dbReference>
<dbReference type="SUPFAM" id="SSF52172">
    <property type="entry name" value="CheY-like"/>
    <property type="match status" value="1"/>
</dbReference>
<dbReference type="SMART" id="SM00448">
    <property type="entry name" value="REC"/>
    <property type="match status" value="1"/>
</dbReference>
<feature type="modified residue" description="4-aspartylphosphate" evidence="1">
    <location>
        <position position="58"/>
    </location>
</feature>
<keyword evidence="1" id="KW-0597">Phosphoprotein</keyword>
<dbReference type="KEGG" id="upv:EJN92_00345"/>
<dbReference type="GO" id="GO:0003677">
    <property type="term" value="F:DNA binding"/>
    <property type="evidence" value="ECO:0007669"/>
    <property type="project" value="InterPro"/>
</dbReference>
<dbReference type="GO" id="GO:0000156">
    <property type="term" value="F:phosphorelay response regulator activity"/>
    <property type="evidence" value="ECO:0007669"/>
    <property type="project" value="InterPro"/>
</dbReference>
<organism evidence="4 5">
    <name type="scientific">Undibacterium parvum</name>
    <dbReference type="NCBI Taxonomy" id="401471"/>
    <lineage>
        <taxon>Bacteria</taxon>
        <taxon>Pseudomonadati</taxon>
        <taxon>Pseudomonadota</taxon>
        <taxon>Betaproteobacteria</taxon>
        <taxon>Burkholderiales</taxon>
        <taxon>Oxalobacteraceae</taxon>
        <taxon>Undibacterium</taxon>
    </lineage>
</organism>
<dbReference type="PROSITE" id="PS50930">
    <property type="entry name" value="HTH_LYTTR"/>
    <property type="match status" value="1"/>
</dbReference>
<dbReference type="Gene3D" id="2.40.50.1020">
    <property type="entry name" value="LytTr DNA-binding domain"/>
    <property type="match status" value="1"/>
</dbReference>
<evidence type="ECO:0000313" key="4">
    <source>
        <dbReference type="EMBL" id="AZP10616.1"/>
    </source>
</evidence>
<gene>
    <name evidence="4" type="ORF">EJN92_00345</name>
</gene>
<evidence type="ECO:0000256" key="1">
    <source>
        <dbReference type="PROSITE-ProRule" id="PRU00169"/>
    </source>
</evidence>
<evidence type="ECO:0000313" key="5">
    <source>
        <dbReference type="Proteomes" id="UP000275663"/>
    </source>
</evidence>
<dbReference type="PANTHER" id="PTHR37299">
    <property type="entry name" value="TRANSCRIPTIONAL REGULATOR-RELATED"/>
    <property type="match status" value="1"/>
</dbReference>
<proteinExistence type="predicted"/>
<evidence type="ECO:0000259" key="2">
    <source>
        <dbReference type="PROSITE" id="PS50110"/>
    </source>
</evidence>
<dbReference type="PANTHER" id="PTHR37299:SF1">
    <property type="entry name" value="STAGE 0 SPORULATION PROTEIN A HOMOLOG"/>
    <property type="match status" value="1"/>
</dbReference>
<accession>A0A3S9HES7</accession>
<dbReference type="Pfam" id="PF00072">
    <property type="entry name" value="Response_reg"/>
    <property type="match status" value="1"/>
</dbReference>
<dbReference type="PROSITE" id="PS50110">
    <property type="entry name" value="RESPONSE_REGULATORY"/>
    <property type="match status" value="1"/>
</dbReference>